<evidence type="ECO:0000256" key="6">
    <source>
        <dbReference type="SAM" id="SignalP"/>
    </source>
</evidence>
<organism evidence="7 8">
    <name type="scientific">Marinobacter manganoxydans MnI7-9</name>
    <dbReference type="NCBI Taxonomy" id="1094979"/>
    <lineage>
        <taxon>Bacteria</taxon>
        <taxon>Pseudomonadati</taxon>
        <taxon>Pseudomonadota</taxon>
        <taxon>Gammaproteobacteria</taxon>
        <taxon>Pseudomonadales</taxon>
        <taxon>Marinobacteraceae</taxon>
        <taxon>Marinobacter</taxon>
    </lineage>
</organism>
<keyword evidence="1" id="KW-1003">Cell membrane</keyword>
<keyword evidence="8" id="KW-1185">Reference proteome</keyword>
<evidence type="ECO:0000256" key="4">
    <source>
        <dbReference type="ARBA" id="ARBA00023136"/>
    </source>
</evidence>
<feature type="transmembrane region" description="Helical" evidence="5">
    <location>
        <begin position="102"/>
        <end position="123"/>
    </location>
</feature>
<proteinExistence type="predicted"/>
<feature type="chain" id="PRO_5003490808" description="Manganese efflux pump MntP" evidence="6">
    <location>
        <begin position="20"/>
        <end position="125"/>
    </location>
</feature>
<dbReference type="PANTHER" id="PTHR35529:SF1">
    <property type="entry name" value="MANGANESE EFFLUX PUMP MNTP-RELATED"/>
    <property type="match status" value="1"/>
</dbReference>
<dbReference type="PATRIC" id="fig|1094979.3.peg.292"/>
<evidence type="ECO:0000256" key="5">
    <source>
        <dbReference type="SAM" id="Phobius"/>
    </source>
</evidence>
<evidence type="ECO:0000313" key="7">
    <source>
        <dbReference type="EMBL" id="EHJ06276.1"/>
    </source>
</evidence>
<accession>G6YN99</accession>
<dbReference type="PANTHER" id="PTHR35529">
    <property type="entry name" value="MANGANESE EFFLUX PUMP MNTP-RELATED"/>
    <property type="match status" value="1"/>
</dbReference>
<evidence type="ECO:0000256" key="1">
    <source>
        <dbReference type="ARBA" id="ARBA00022475"/>
    </source>
</evidence>
<dbReference type="InterPro" id="IPR003810">
    <property type="entry name" value="Mntp/YtaF"/>
</dbReference>
<evidence type="ECO:0000256" key="2">
    <source>
        <dbReference type="ARBA" id="ARBA00022692"/>
    </source>
</evidence>
<dbReference type="Proteomes" id="UP000003208">
    <property type="component" value="Unassembled WGS sequence"/>
</dbReference>
<reference evidence="7 8" key="1">
    <citation type="journal article" date="2012" name="J. Bacteriol.">
        <title>Genome sequence of deep-sea manganese-oxidizing bacterium Marinobacter manganoxydans MnI7-9.</title>
        <authorList>
            <person name="Wang H."/>
            <person name="Li H."/>
            <person name="Shao Z."/>
            <person name="Liao S."/>
            <person name="Johnstone L."/>
            <person name="Rensing C."/>
            <person name="Wang G."/>
        </authorList>
    </citation>
    <scope>NUCLEOTIDE SEQUENCE [LARGE SCALE GENOMIC DNA]</scope>
    <source>
        <strain evidence="7 8">MnI7-9</strain>
    </source>
</reference>
<keyword evidence="2 5" id="KW-0812">Transmembrane</keyword>
<feature type="transmembrane region" description="Helical" evidence="5">
    <location>
        <begin position="29"/>
        <end position="51"/>
    </location>
</feature>
<keyword evidence="6" id="KW-0732">Signal</keyword>
<dbReference type="Pfam" id="PF02659">
    <property type="entry name" value="Mntp"/>
    <property type="match status" value="1"/>
</dbReference>
<evidence type="ECO:0000256" key="3">
    <source>
        <dbReference type="ARBA" id="ARBA00022989"/>
    </source>
</evidence>
<evidence type="ECO:0008006" key="9">
    <source>
        <dbReference type="Google" id="ProtNLM"/>
    </source>
</evidence>
<evidence type="ECO:0000313" key="8">
    <source>
        <dbReference type="Proteomes" id="UP000003208"/>
    </source>
</evidence>
<sequence length="125" mass="13036">MNPIALLLLTLAMSTDAFAAAISKGAGGALRMGLIFGSIEAATPLVGWLLGKSASTYVEAWDHWIAFALLVALGLHMLYEGLKPSAEEVSKPSRQSFLKVSLTAIGTSMDAMAVGIGLAFINVNI</sequence>
<name>G6YN99_9GAMM</name>
<dbReference type="AlphaFoldDB" id="G6YN99"/>
<keyword evidence="4 5" id="KW-0472">Membrane</keyword>
<keyword evidence="3 5" id="KW-1133">Transmembrane helix</keyword>
<dbReference type="EMBL" id="AGTR01000009">
    <property type="protein sequence ID" value="EHJ06276.1"/>
    <property type="molecule type" value="Genomic_DNA"/>
</dbReference>
<gene>
    <name evidence="7" type="ORF">KYE_01568</name>
</gene>
<feature type="signal peptide" evidence="6">
    <location>
        <begin position="1"/>
        <end position="19"/>
    </location>
</feature>
<feature type="transmembrane region" description="Helical" evidence="5">
    <location>
        <begin position="63"/>
        <end position="82"/>
    </location>
</feature>
<protein>
    <recommendedName>
        <fullName evidence="9">Manganese efflux pump MntP</fullName>
    </recommendedName>
</protein>